<feature type="region of interest" description="Disordered" evidence="1">
    <location>
        <begin position="48"/>
        <end position="387"/>
    </location>
</feature>
<dbReference type="EMBL" id="MU150374">
    <property type="protein sequence ID" value="KAF9457361.1"/>
    <property type="molecule type" value="Genomic_DNA"/>
</dbReference>
<feature type="compositionally biased region" description="Basic and acidic residues" evidence="1">
    <location>
        <begin position="64"/>
        <end position="73"/>
    </location>
</feature>
<feature type="compositionally biased region" description="Low complexity" evidence="1">
    <location>
        <begin position="179"/>
        <end position="188"/>
    </location>
</feature>
<gene>
    <name evidence="2" type="ORF">BDZ94DRAFT_1273369</name>
</gene>
<protein>
    <submittedName>
        <fullName evidence="2">Uncharacterized protein</fullName>
    </submittedName>
</protein>
<evidence type="ECO:0000313" key="2">
    <source>
        <dbReference type="EMBL" id="KAF9457361.1"/>
    </source>
</evidence>
<feature type="compositionally biased region" description="Polar residues" evidence="1">
    <location>
        <begin position="130"/>
        <end position="142"/>
    </location>
</feature>
<dbReference type="Proteomes" id="UP000807353">
    <property type="component" value="Unassembled WGS sequence"/>
</dbReference>
<feature type="compositionally biased region" description="Gly residues" evidence="1">
    <location>
        <begin position="97"/>
        <end position="115"/>
    </location>
</feature>
<organism evidence="2 3">
    <name type="scientific">Collybia nuda</name>
    <dbReference type="NCBI Taxonomy" id="64659"/>
    <lineage>
        <taxon>Eukaryota</taxon>
        <taxon>Fungi</taxon>
        <taxon>Dikarya</taxon>
        <taxon>Basidiomycota</taxon>
        <taxon>Agaricomycotina</taxon>
        <taxon>Agaricomycetes</taxon>
        <taxon>Agaricomycetidae</taxon>
        <taxon>Agaricales</taxon>
        <taxon>Tricholomatineae</taxon>
        <taxon>Clitocybaceae</taxon>
        <taxon>Collybia</taxon>
    </lineage>
</organism>
<feature type="compositionally biased region" description="Basic and acidic residues" evidence="1">
    <location>
        <begin position="331"/>
        <end position="340"/>
    </location>
</feature>
<accession>A0A9P5XX83</accession>
<reference evidence="2" key="1">
    <citation type="submission" date="2020-11" db="EMBL/GenBank/DDBJ databases">
        <authorList>
            <consortium name="DOE Joint Genome Institute"/>
            <person name="Ahrendt S."/>
            <person name="Riley R."/>
            <person name="Andreopoulos W."/>
            <person name="Labutti K."/>
            <person name="Pangilinan J."/>
            <person name="Ruiz-Duenas F.J."/>
            <person name="Barrasa J.M."/>
            <person name="Sanchez-Garcia M."/>
            <person name="Camarero S."/>
            <person name="Miyauchi S."/>
            <person name="Serrano A."/>
            <person name="Linde D."/>
            <person name="Babiker R."/>
            <person name="Drula E."/>
            <person name="Ayuso-Fernandez I."/>
            <person name="Pacheco R."/>
            <person name="Padilla G."/>
            <person name="Ferreira P."/>
            <person name="Barriuso J."/>
            <person name="Kellner H."/>
            <person name="Castanera R."/>
            <person name="Alfaro M."/>
            <person name="Ramirez L."/>
            <person name="Pisabarro A.G."/>
            <person name="Kuo A."/>
            <person name="Tritt A."/>
            <person name="Lipzen A."/>
            <person name="He G."/>
            <person name="Yan M."/>
            <person name="Ng V."/>
            <person name="Cullen D."/>
            <person name="Martin F."/>
            <person name="Rosso M.-N."/>
            <person name="Henrissat B."/>
            <person name="Hibbett D."/>
            <person name="Martinez A.T."/>
            <person name="Grigoriev I.V."/>
        </authorList>
    </citation>
    <scope>NUCLEOTIDE SEQUENCE</scope>
    <source>
        <strain evidence="2">CBS 247.69</strain>
    </source>
</reference>
<keyword evidence="3" id="KW-1185">Reference proteome</keyword>
<name>A0A9P5XX83_9AGAR</name>
<feature type="compositionally biased region" description="Gly residues" evidence="1">
    <location>
        <begin position="8"/>
        <end position="24"/>
    </location>
</feature>
<dbReference type="OrthoDB" id="2590867at2759"/>
<evidence type="ECO:0000313" key="3">
    <source>
        <dbReference type="Proteomes" id="UP000807353"/>
    </source>
</evidence>
<feature type="region of interest" description="Disordered" evidence="1">
    <location>
        <begin position="1"/>
        <end position="24"/>
    </location>
</feature>
<feature type="compositionally biased region" description="Polar residues" evidence="1">
    <location>
        <begin position="255"/>
        <end position="281"/>
    </location>
</feature>
<evidence type="ECO:0000256" key="1">
    <source>
        <dbReference type="SAM" id="MobiDB-lite"/>
    </source>
</evidence>
<feature type="compositionally biased region" description="Basic and acidic residues" evidence="1">
    <location>
        <begin position="216"/>
        <end position="234"/>
    </location>
</feature>
<dbReference type="AlphaFoldDB" id="A0A9P5XX83"/>
<comment type="caution">
    <text evidence="2">The sequence shown here is derived from an EMBL/GenBank/DDBJ whole genome shotgun (WGS) entry which is preliminary data.</text>
</comment>
<proteinExistence type="predicted"/>
<sequence length="387" mass="39184">MEKQPGVTGAGADTGAGATAGAGGVGTKLKSAYHVIHGLGENVRGTTLGAVDTATNKGGSENDEIARKGRLEMEQGLAAFRQPKPGVGAPNASAAGHSGGATGGGGGTGPMGGAGSTQTGPPGQDPGSRTAPTFPTPQQNQPGVAGSNGYNAPPNYGDTRTHPGDTSTTTGAHGGPGATPGNAGATSTIEGRNGVHGQQHPATGATGQYPPGSQGHSEESRNRDPASGYHDARVDPQNGNQGHGGYGQTEKHTTEQFASRATSVPNRGASQMNDNNTNLQGQGAVEGRRDKKDIGAPVHHHRDDAVTDLNARPGEKHGDGQLSTANSGKIPDYDRNKAFDSHPGGQNDQGGDMRQQGLGQGQERNRGEMPGSYGDNANEGYKNQYEQ</sequence>